<dbReference type="PROSITE" id="PS51391">
    <property type="entry name" value="CID"/>
    <property type="match status" value="1"/>
</dbReference>
<evidence type="ECO:0000313" key="7">
    <source>
        <dbReference type="Proteomes" id="UP000828390"/>
    </source>
</evidence>
<feature type="region of interest" description="Disordered" evidence="3">
    <location>
        <begin position="148"/>
        <end position="171"/>
    </location>
</feature>
<dbReference type="PANTHER" id="PTHR23140:SF4">
    <property type="entry name" value="PROTEIN CBR-NRD-1"/>
    <property type="match status" value="1"/>
</dbReference>
<feature type="region of interest" description="Disordered" evidence="3">
    <location>
        <begin position="255"/>
        <end position="282"/>
    </location>
</feature>
<dbReference type="InterPro" id="IPR000504">
    <property type="entry name" value="RRM_dom"/>
</dbReference>
<feature type="compositionally biased region" description="Basic and acidic residues" evidence="3">
    <location>
        <begin position="439"/>
        <end position="452"/>
    </location>
</feature>
<feature type="compositionally biased region" description="Basic and acidic residues" evidence="3">
    <location>
        <begin position="1022"/>
        <end position="1119"/>
    </location>
</feature>
<evidence type="ECO:0000259" key="5">
    <source>
        <dbReference type="PROSITE" id="PS51391"/>
    </source>
</evidence>
<dbReference type="SMART" id="SM00360">
    <property type="entry name" value="RRM"/>
    <property type="match status" value="1"/>
</dbReference>
<dbReference type="InterPro" id="IPR006569">
    <property type="entry name" value="CID_dom"/>
</dbReference>
<feature type="region of interest" description="Disordered" evidence="3">
    <location>
        <begin position="942"/>
        <end position="1183"/>
    </location>
</feature>
<feature type="compositionally biased region" description="Basic and acidic residues" evidence="3">
    <location>
        <begin position="1133"/>
        <end position="1154"/>
    </location>
</feature>
<feature type="compositionally biased region" description="Polar residues" evidence="3">
    <location>
        <begin position="1273"/>
        <end position="1285"/>
    </location>
</feature>
<dbReference type="InterPro" id="IPR012677">
    <property type="entry name" value="Nucleotide-bd_a/b_plait_sf"/>
</dbReference>
<reference evidence="6" key="2">
    <citation type="submission" date="2020-11" db="EMBL/GenBank/DDBJ databases">
        <authorList>
            <person name="McCartney M.A."/>
            <person name="Auch B."/>
            <person name="Kono T."/>
            <person name="Mallez S."/>
            <person name="Becker A."/>
            <person name="Gohl D.M."/>
            <person name="Silverstein K.A.T."/>
            <person name="Koren S."/>
            <person name="Bechman K.B."/>
            <person name="Herman A."/>
            <person name="Abrahante J.E."/>
            <person name="Garbe J."/>
        </authorList>
    </citation>
    <scope>NUCLEOTIDE SEQUENCE</scope>
    <source>
        <strain evidence="6">Duluth1</strain>
        <tissue evidence="6">Whole animal</tissue>
    </source>
</reference>
<feature type="compositionally biased region" description="Pro residues" evidence="3">
    <location>
        <begin position="765"/>
        <end position="779"/>
    </location>
</feature>
<evidence type="ECO:0000259" key="4">
    <source>
        <dbReference type="PROSITE" id="PS50102"/>
    </source>
</evidence>
<feature type="compositionally biased region" description="Basic and acidic residues" evidence="3">
    <location>
        <begin position="378"/>
        <end position="396"/>
    </location>
</feature>
<dbReference type="InterPro" id="IPR035979">
    <property type="entry name" value="RBD_domain_sf"/>
</dbReference>
<feature type="region of interest" description="Disordered" evidence="3">
    <location>
        <begin position="753"/>
        <end position="902"/>
    </location>
</feature>
<accession>A0A9D4CMP4</accession>
<evidence type="ECO:0000256" key="2">
    <source>
        <dbReference type="PROSITE-ProRule" id="PRU00176"/>
    </source>
</evidence>
<feature type="compositionally biased region" description="Polar residues" evidence="3">
    <location>
        <begin position="1251"/>
        <end position="1264"/>
    </location>
</feature>
<organism evidence="6 7">
    <name type="scientific">Dreissena polymorpha</name>
    <name type="common">Zebra mussel</name>
    <name type="synonym">Mytilus polymorpha</name>
    <dbReference type="NCBI Taxonomy" id="45954"/>
    <lineage>
        <taxon>Eukaryota</taxon>
        <taxon>Metazoa</taxon>
        <taxon>Spiralia</taxon>
        <taxon>Lophotrochozoa</taxon>
        <taxon>Mollusca</taxon>
        <taxon>Bivalvia</taxon>
        <taxon>Autobranchia</taxon>
        <taxon>Heteroconchia</taxon>
        <taxon>Euheterodonta</taxon>
        <taxon>Imparidentia</taxon>
        <taxon>Neoheterodontei</taxon>
        <taxon>Myida</taxon>
        <taxon>Dreissenoidea</taxon>
        <taxon>Dreissenidae</taxon>
        <taxon>Dreissena</taxon>
    </lineage>
</organism>
<dbReference type="PROSITE" id="PS50102">
    <property type="entry name" value="RRM"/>
    <property type="match status" value="1"/>
</dbReference>
<feature type="compositionally biased region" description="Acidic residues" evidence="3">
    <location>
        <begin position="975"/>
        <end position="994"/>
    </location>
</feature>
<feature type="compositionally biased region" description="Basic residues" evidence="3">
    <location>
        <begin position="397"/>
        <end position="438"/>
    </location>
</feature>
<dbReference type="SUPFAM" id="SSF54928">
    <property type="entry name" value="RNA-binding domain, RBD"/>
    <property type="match status" value="1"/>
</dbReference>
<reference evidence="6" key="1">
    <citation type="journal article" date="2019" name="bioRxiv">
        <title>The Genome of the Zebra Mussel, Dreissena polymorpha: A Resource for Invasive Species Research.</title>
        <authorList>
            <person name="McCartney M.A."/>
            <person name="Auch B."/>
            <person name="Kono T."/>
            <person name="Mallez S."/>
            <person name="Zhang Y."/>
            <person name="Obille A."/>
            <person name="Becker A."/>
            <person name="Abrahante J.E."/>
            <person name="Garbe J."/>
            <person name="Badalamenti J.P."/>
            <person name="Herman A."/>
            <person name="Mangelson H."/>
            <person name="Liachko I."/>
            <person name="Sullivan S."/>
            <person name="Sone E.D."/>
            <person name="Koren S."/>
            <person name="Silverstein K.A.T."/>
            <person name="Beckman K.B."/>
            <person name="Gohl D.M."/>
        </authorList>
    </citation>
    <scope>NUCLEOTIDE SEQUENCE</scope>
    <source>
        <strain evidence="6">Duluth1</strain>
        <tissue evidence="6">Whole animal</tissue>
    </source>
</reference>
<feature type="compositionally biased region" description="Low complexity" evidence="3">
    <location>
        <begin position="881"/>
        <end position="898"/>
    </location>
</feature>
<feature type="compositionally biased region" description="Gly residues" evidence="3">
    <location>
        <begin position="842"/>
        <end position="857"/>
    </location>
</feature>
<dbReference type="SMART" id="SM00582">
    <property type="entry name" value="RPR"/>
    <property type="match status" value="1"/>
</dbReference>
<feature type="compositionally biased region" description="Acidic residues" evidence="3">
    <location>
        <begin position="810"/>
        <end position="823"/>
    </location>
</feature>
<dbReference type="SUPFAM" id="SSF48464">
    <property type="entry name" value="ENTH/VHS domain"/>
    <property type="match status" value="1"/>
</dbReference>
<feature type="compositionally biased region" description="Acidic residues" evidence="3">
    <location>
        <begin position="364"/>
        <end position="377"/>
    </location>
</feature>
<evidence type="ECO:0000256" key="3">
    <source>
        <dbReference type="SAM" id="MobiDB-lite"/>
    </source>
</evidence>
<dbReference type="Gene3D" id="1.25.40.90">
    <property type="match status" value="1"/>
</dbReference>
<dbReference type="FunFam" id="1.25.40.90:FF:000004">
    <property type="entry name" value="splicing factor, arginine/serine-rich 15"/>
    <property type="match status" value="1"/>
</dbReference>
<evidence type="ECO:0000256" key="1">
    <source>
        <dbReference type="ARBA" id="ARBA00022884"/>
    </source>
</evidence>
<dbReference type="InterPro" id="IPR051485">
    <property type="entry name" value="SR-CTD_assoc_factor"/>
</dbReference>
<protein>
    <recommendedName>
        <fullName evidence="8">Splicing factor, arginine/serine-rich 15</fullName>
    </recommendedName>
</protein>
<feature type="region of interest" description="Disordered" evidence="3">
    <location>
        <begin position="1218"/>
        <end position="1297"/>
    </location>
</feature>
<keyword evidence="1 2" id="KW-0694">RNA-binding</keyword>
<keyword evidence="7" id="KW-1185">Reference proteome</keyword>
<feature type="compositionally biased region" description="Basic and acidic residues" evidence="3">
    <location>
        <begin position="255"/>
        <end position="269"/>
    </location>
</feature>
<dbReference type="GO" id="GO:0005634">
    <property type="term" value="C:nucleus"/>
    <property type="evidence" value="ECO:0007669"/>
    <property type="project" value="TreeGrafter"/>
</dbReference>
<gene>
    <name evidence="6" type="ORF">DPMN_054160</name>
</gene>
<dbReference type="Gene3D" id="3.30.70.330">
    <property type="match status" value="1"/>
</dbReference>
<dbReference type="PANTHER" id="PTHR23140">
    <property type="entry name" value="RNA PROCESSING PROTEIN LD23810P"/>
    <property type="match status" value="1"/>
</dbReference>
<proteinExistence type="predicted"/>
<dbReference type="InterPro" id="IPR008942">
    <property type="entry name" value="ENTH_VHS"/>
</dbReference>
<dbReference type="Pfam" id="PF00076">
    <property type="entry name" value="RRM_1"/>
    <property type="match status" value="1"/>
</dbReference>
<dbReference type="EMBL" id="JAIWYP010000012">
    <property type="protein sequence ID" value="KAH3728209.1"/>
    <property type="molecule type" value="Genomic_DNA"/>
</dbReference>
<feature type="domain" description="CID" evidence="5">
    <location>
        <begin position="1"/>
        <end position="129"/>
    </location>
</feature>
<feature type="compositionally biased region" description="Acidic residues" evidence="3">
    <location>
        <begin position="952"/>
        <end position="965"/>
    </location>
</feature>
<evidence type="ECO:0000313" key="6">
    <source>
        <dbReference type="EMBL" id="KAH3728209.1"/>
    </source>
</evidence>
<dbReference type="Pfam" id="PF04818">
    <property type="entry name" value="CID"/>
    <property type="match status" value="1"/>
</dbReference>
<dbReference type="Proteomes" id="UP000828390">
    <property type="component" value="Unassembled WGS sequence"/>
</dbReference>
<feature type="region of interest" description="Disordered" evidence="3">
    <location>
        <begin position="345"/>
        <end position="457"/>
    </location>
</feature>
<name>A0A9D4CMP4_DREPO</name>
<dbReference type="GO" id="GO:0003723">
    <property type="term" value="F:RNA binding"/>
    <property type="evidence" value="ECO:0007669"/>
    <property type="project" value="UniProtKB-UniRule"/>
</dbReference>
<comment type="caution">
    <text evidence="6">The sequence shown here is derived from an EMBL/GenBank/DDBJ whole genome shotgun (WGS) entry which is preliminary data.</text>
</comment>
<sequence>MSSLYESKPPISRAKMANVTKCAIKAIKFYKHVVQSVEKFIQKCKPEYKVPGLYVIDSVVRQSRHQFGPQKDVFAQRFTKNIIATFQNLLKCPADERSKIVRVLNLWQKNEVFPSEIIQPLLDLAADPTKPALLAAAQAAVDRVLAASGKNSGSHGRSAGREDSGQGGQSAAENMLATQNDMLNTVTQLLQNTNSGSQSLDAQQQQLQQLQTLQQQLIQQTALMQQPSGGSGPLIDANLLAQIQTLTNQLLQKTESKQEDGGFNKKLLDFDYGDSDDEGDKQNNIQGEVRTILQDQGLMQQIHQVSQTIQKNHQYSAELSDQERRRILEQQQEEFNQQIALSLDRSGGAGYQGGEDPPMPDGAYPEEGEYTEDQLQDEDFRDHQQLRDREDRDRSRSDRRRRSRDRSRSPKRRKRSRSKERRRRSRSRERHRDRRSRSKDKDREKERREKERERKKRGIPAVRANFVTICTNTIWIGHLNKFTAEEELKAEVERYGPVLNINMVPPRGCAYVVMENRKDAFKAIDRLRGYKLNSSALKTAWAQSTGMRASPFKDSWDVDEGAIYLPWDSLPADLSSYLDGSIIDAESLPEHLKDIQCEGVKEEPDVSMPPMPNMASMANQMMQGQPPMMGMMGGPPPMPGMMPGMMMGPMVGNIPPPQGMPPMPPGPPPMMPVTSQIPGMPGMRPPAPGMNMATSAAANSLAQTIQNIMSTTAGVVPGSPSVPPRPTGFTGFGFNPNMPPPGFRLPPPGFTGAPVNPLIGSPAGMRPPQPGEAPGPRPPFGLSGDRPLVPTIPPGQGSKQPEMMWPPDSNEMDEDLDDEDEGDNGPPPGQFNRGMNFMGRPPIGGRGGPDGMRGRGGPPTPGTFSGEQWGMNRMGGGPMGRGMSPMGPMGRGGPPNRFGGHDMPGVPPRGMSPLGAGGRGGFGSRFGGGPMSLLDMPDIQPNRPMERPNFLDENDDEYYEEEQETGNEQILSEETGNDESINEPVDEVVNDEQEGNVPNCYPFNSWQTVRVIKKPETDEDIERNGNKWDRKDDRDRRDGDRKDDRDRRDGDRDKRDGDRERRDGDRRNDRDRRDGDRKDERDRRDGDRDRRDGDRRNDRSRDNTKDSKDNRETGRDREKSRKSRWGNWDEEQEAAKMLEKEAAENAGNEEHSEGQENTNVGESDVHNESANIDSENLDITGVGNSSLTEAVPAQDSLHHQENAIKESHADTNYVQNVNHEHHGNGIDDSVLSNQSEDMNISDDGECDESKITNVNEETVVTYQSEHAAKTVTDHASSGDSNNLEKSNPDLEEGELSS</sequence>
<evidence type="ECO:0008006" key="8">
    <source>
        <dbReference type="Google" id="ProtNLM"/>
    </source>
</evidence>
<feature type="domain" description="RRM" evidence="4">
    <location>
        <begin position="472"/>
        <end position="544"/>
    </location>
</feature>